<evidence type="ECO:0000256" key="5">
    <source>
        <dbReference type="ARBA" id="ARBA00023043"/>
    </source>
</evidence>
<feature type="transmembrane region" description="Helical" evidence="8">
    <location>
        <begin position="350"/>
        <end position="368"/>
    </location>
</feature>
<name>A0A1X7UYR4_AMPQE</name>
<keyword evidence="5 7" id="KW-0040">ANK repeat</keyword>
<feature type="repeat" description="ANK" evidence="7">
    <location>
        <begin position="80"/>
        <end position="112"/>
    </location>
</feature>
<dbReference type="AlphaFoldDB" id="A0A1X7UYR4"/>
<dbReference type="STRING" id="400682.A0A1X7UYR4"/>
<sequence>MEEQVQDMSGGNHAFFQLLGSVNNTNIDLVDNTLLQDLSLLSVPNQNGLLPIQVAANRGYSPLIQLLAKHGADIEVTTKDGKTPVMLACQSGSLYAVHAFNQCGSNMISRDSYGRTLMHYAATVGAVHTMHYLHVNCNLAYDAKDNDDYTPLHLAVWNSHMQCVTYLLKNGRCGDVNAANVYGTTPLAVAAKNGSRSIARHLILSSKKNLLLSKDGNGMTPVQHALHGGTDKFKEFALQMSLWTTEQLTAGRSLMPSYDTLTWYFVFFLPGSALTLAAVLFTLIPYLSVSIPLALAIVIFGFFAPLNNHRLPTDSGLQNPAPMGAFLAGLTITVICYFTLVWPRLWPDNWYWFIIIAFDYIGIIYLFWKLEYTDPGFEYVGKRSEDGRPLTIVDVAGQERGSGIQYSFCTECEIVIPEMAKHCKLCSRCCNNFDHHCLWLKMCIGANNHHTFVIFLFLLSLDNFLFVRGGCSILALLSGTYDPWVFLKYAMVHEKFLIFLMLCNFLTGLFGMMNLLYQLSIISAKETTYFDSKGLAAFGRKRDRQKLSVVTRLRNIKTFFFNGRHKKQEFSSNTFMV</sequence>
<dbReference type="eggNOG" id="KOG0509">
    <property type="taxonomic scope" value="Eukaryota"/>
</dbReference>
<evidence type="ECO:0000313" key="10">
    <source>
        <dbReference type="EnsemblMetazoa" id="Aqu2.1.32856_001"/>
    </source>
</evidence>
<dbReference type="Proteomes" id="UP000007879">
    <property type="component" value="Unassembled WGS sequence"/>
</dbReference>
<feature type="domain" description="Palmitoyltransferase DHHC" evidence="9">
    <location>
        <begin position="406"/>
        <end position="529"/>
    </location>
</feature>
<dbReference type="OrthoDB" id="194358at2759"/>
<comment type="subcellular location">
    <subcellularLocation>
        <location evidence="1">Membrane</location>
        <topology evidence="1">Multi-pass membrane protein</topology>
    </subcellularLocation>
</comment>
<evidence type="ECO:0000256" key="3">
    <source>
        <dbReference type="ARBA" id="ARBA00022737"/>
    </source>
</evidence>
<keyword evidence="8" id="KW-0012">Acyltransferase</keyword>
<dbReference type="EnsemblMetazoa" id="Aqu2.1.32856_001">
    <property type="protein sequence ID" value="Aqu2.1.32856_001"/>
    <property type="gene ID" value="Aqu2.1.32856"/>
</dbReference>
<evidence type="ECO:0000256" key="1">
    <source>
        <dbReference type="ARBA" id="ARBA00004141"/>
    </source>
</evidence>
<feature type="repeat" description="ANK" evidence="7">
    <location>
        <begin position="147"/>
        <end position="171"/>
    </location>
</feature>
<dbReference type="InParanoid" id="A0A1X7UYR4"/>
<dbReference type="SMART" id="SM00248">
    <property type="entry name" value="ANK"/>
    <property type="match status" value="5"/>
</dbReference>
<dbReference type="PROSITE" id="PS50088">
    <property type="entry name" value="ANK_REPEAT"/>
    <property type="match status" value="3"/>
</dbReference>
<feature type="transmembrane region" description="Helical" evidence="8">
    <location>
        <begin position="496"/>
        <end position="517"/>
    </location>
</feature>
<evidence type="ECO:0000256" key="7">
    <source>
        <dbReference type="PROSITE-ProRule" id="PRU00023"/>
    </source>
</evidence>
<protein>
    <recommendedName>
        <fullName evidence="8">Palmitoyltransferase</fullName>
        <ecNumber evidence="8">2.3.1.225</ecNumber>
    </recommendedName>
</protein>
<feature type="transmembrane region" description="Helical" evidence="8">
    <location>
        <begin position="286"/>
        <end position="304"/>
    </location>
</feature>
<keyword evidence="4 8" id="KW-1133">Transmembrane helix</keyword>
<dbReference type="Pfam" id="PF12796">
    <property type="entry name" value="Ank_2"/>
    <property type="match status" value="2"/>
</dbReference>
<keyword evidence="8" id="KW-0808">Transferase</keyword>
<accession>A0A1X7UYR4</accession>
<dbReference type="PANTHER" id="PTHR24161">
    <property type="entry name" value="ANK_REP_REGION DOMAIN-CONTAINING PROTEIN-RELATED"/>
    <property type="match status" value="1"/>
</dbReference>
<feature type="transmembrane region" description="Helical" evidence="8">
    <location>
        <begin position="325"/>
        <end position="344"/>
    </location>
</feature>
<dbReference type="PROSITE" id="PS50297">
    <property type="entry name" value="ANK_REP_REGION"/>
    <property type="match status" value="2"/>
</dbReference>
<feature type="transmembrane region" description="Helical" evidence="8">
    <location>
        <begin position="452"/>
        <end position="476"/>
    </location>
</feature>
<comment type="catalytic activity">
    <reaction evidence="8">
        <text>L-cysteinyl-[protein] + hexadecanoyl-CoA = S-hexadecanoyl-L-cysteinyl-[protein] + CoA</text>
        <dbReference type="Rhea" id="RHEA:36683"/>
        <dbReference type="Rhea" id="RHEA-COMP:10131"/>
        <dbReference type="Rhea" id="RHEA-COMP:11032"/>
        <dbReference type="ChEBI" id="CHEBI:29950"/>
        <dbReference type="ChEBI" id="CHEBI:57287"/>
        <dbReference type="ChEBI" id="CHEBI:57379"/>
        <dbReference type="ChEBI" id="CHEBI:74151"/>
        <dbReference type="EC" id="2.3.1.225"/>
    </reaction>
</comment>
<dbReference type="KEGG" id="aqu:100638212"/>
<keyword evidence="2 8" id="KW-0812">Transmembrane</keyword>
<dbReference type="Gene3D" id="1.25.40.20">
    <property type="entry name" value="Ankyrin repeat-containing domain"/>
    <property type="match status" value="2"/>
</dbReference>
<evidence type="ECO:0000256" key="2">
    <source>
        <dbReference type="ARBA" id="ARBA00022692"/>
    </source>
</evidence>
<evidence type="ECO:0000256" key="4">
    <source>
        <dbReference type="ARBA" id="ARBA00022989"/>
    </source>
</evidence>
<comment type="domain">
    <text evidence="8">The DHHC domain is required for palmitoyltransferase activity.</text>
</comment>
<proteinExistence type="inferred from homology"/>
<dbReference type="PANTHER" id="PTHR24161:SF119">
    <property type="entry name" value="ANKYRIN REPEAT DOMAIN 44"/>
    <property type="match status" value="1"/>
</dbReference>
<organism evidence="10">
    <name type="scientific">Amphimedon queenslandica</name>
    <name type="common">Sponge</name>
    <dbReference type="NCBI Taxonomy" id="400682"/>
    <lineage>
        <taxon>Eukaryota</taxon>
        <taxon>Metazoa</taxon>
        <taxon>Porifera</taxon>
        <taxon>Demospongiae</taxon>
        <taxon>Heteroscleromorpha</taxon>
        <taxon>Haplosclerida</taxon>
        <taxon>Niphatidae</taxon>
        <taxon>Amphimedon</taxon>
    </lineage>
</organism>
<dbReference type="SUPFAM" id="SSF48403">
    <property type="entry name" value="Ankyrin repeat"/>
    <property type="match status" value="1"/>
</dbReference>
<keyword evidence="6 8" id="KW-0472">Membrane</keyword>
<gene>
    <name evidence="10" type="primary">100638212</name>
</gene>
<evidence type="ECO:0000313" key="11">
    <source>
        <dbReference type="Proteomes" id="UP000007879"/>
    </source>
</evidence>
<reference evidence="11" key="1">
    <citation type="journal article" date="2010" name="Nature">
        <title>The Amphimedon queenslandica genome and the evolution of animal complexity.</title>
        <authorList>
            <person name="Srivastava M."/>
            <person name="Simakov O."/>
            <person name="Chapman J."/>
            <person name="Fahey B."/>
            <person name="Gauthier M.E."/>
            <person name="Mitros T."/>
            <person name="Richards G.S."/>
            <person name="Conaco C."/>
            <person name="Dacre M."/>
            <person name="Hellsten U."/>
            <person name="Larroux C."/>
            <person name="Putnam N.H."/>
            <person name="Stanke M."/>
            <person name="Adamska M."/>
            <person name="Darling A."/>
            <person name="Degnan S.M."/>
            <person name="Oakley T.H."/>
            <person name="Plachetzki D.C."/>
            <person name="Zhai Y."/>
            <person name="Adamski M."/>
            <person name="Calcino A."/>
            <person name="Cummins S.F."/>
            <person name="Goodstein D.M."/>
            <person name="Harris C."/>
            <person name="Jackson D.J."/>
            <person name="Leys S.P."/>
            <person name="Shu S."/>
            <person name="Woodcroft B.J."/>
            <person name="Vervoort M."/>
            <person name="Kosik K.S."/>
            <person name="Manning G."/>
            <person name="Degnan B.M."/>
            <person name="Rokhsar D.S."/>
        </authorList>
    </citation>
    <scope>NUCLEOTIDE SEQUENCE [LARGE SCALE GENOMIC DNA]</scope>
</reference>
<evidence type="ECO:0000256" key="8">
    <source>
        <dbReference type="RuleBase" id="RU079119"/>
    </source>
</evidence>
<keyword evidence="11" id="KW-1185">Reference proteome</keyword>
<evidence type="ECO:0000256" key="6">
    <source>
        <dbReference type="ARBA" id="ARBA00023136"/>
    </source>
</evidence>
<dbReference type="GO" id="GO:0019706">
    <property type="term" value="F:protein-cysteine S-palmitoyltransferase activity"/>
    <property type="evidence" value="ECO:0007669"/>
    <property type="project" value="UniProtKB-EC"/>
</dbReference>
<keyword evidence="3" id="KW-0677">Repeat</keyword>
<dbReference type="InterPro" id="IPR001594">
    <property type="entry name" value="Palmitoyltrfase_DHHC"/>
</dbReference>
<dbReference type="GO" id="GO:0016020">
    <property type="term" value="C:membrane"/>
    <property type="evidence" value="ECO:0007669"/>
    <property type="project" value="UniProtKB-SubCell"/>
</dbReference>
<dbReference type="EnsemblMetazoa" id="XM_019995988.1">
    <property type="protein sequence ID" value="XP_019851547.1"/>
    <property type="gene ID" value="LOC100638212"/>
</dbReference>
<reference evidence="10" key="2">
    <citation type="submission" date="2017-05" db="UniProtKB">
        <authorList>
            <consortium name="EnsemblMetazoa"/>
        </authorList>
    </citation>
    <scope>IDENTIFICATION</scope>
</reference>
<feature type="transmembrane region" description="Helical" evidence="8">
    <location>
        <begin position="261"/>
        <end position="280"/>
    </location>
</feature>
<dbReference type="EC" id="2.3.1.225" evidence="8"/>
<evidence type="ECO:0000259" key="9">
    <source>
        <dbReference type="Pfam" id="PF01529"/>
    </source>
</evidence>
<dbReference type="InterPro" id="IPR036770">
    <property type="entry name" value="Ankyrin_rpt-contain_sf"/>
</dbReference>
<comment type="similarity">
    <text evidence="8">Belongs to the DHHC palmitoyltransferase family.</text>
</comment>
<dbReference type="InterPro" id="IPR002110">
    <property type="entry name" value="Ankyrin_rpt"/>
</dbReference>
<feature type="repeat" description="ANK" evidence="7">
    <location>
        <begin position="47"/>
        <end position="79"/>
    </location>
</feature>
<dbReference type="PROSITE" id="PS50216">
    <property type="entry name" value="DHHC"/>
    <property type="match status" value="1"/>
</dbReference>
<dbReference type="Pfam" id="PF01529">
    <property type="entry name" value="DHHC"/>
    <property type="match status" value="1"/>
</dbReference>